<gene>
    <name evidence="1" type="ORF">DP115_30835</name>
</gene>
<accession>A0ABX1MGC6</accession>
<organism evidence="1 2">
    <name type="scientific">Brasilonema octagenarum UFV-OR1</name>
    <dbReference type="NCBI Taxonomy" id="417115"/>
    <lineage>
        <taxon>Bacteria</taxon>
        <taxon>Bacillati</taxon>
        <taxon>Cyanobacteriota</taxon>
        <taxon>Cyanophyceae</taxon>
        <taxon>Nostocales</taxon>
        <taxon>Scytonemataceae</taxon>
        <taxon>Brasilonema</taxon>
        <taxon>Octagenarum group</taxon>
    </lineage>
</organism>
<protein>
    <submittedName>
        <fullName evidence="1">Uncharacterized protein</fullName>
    </submittedName>
</protein>
<comment type="caution">
    <text evidence="1">The sequence shown here is derived from an EMBL/GenBank/DDBJ whole genome shotgun (WGS) entry which is preliminary data.</text>
</comment>
<dbReference type="Proteomes" id="UP000762253">
    <property type="component" value="Unassembled WGS sequence"/>
</dbReference>
<dbReference type="RefSeq" id="WP_169268462.1">
    <property type="nucleotide sequence ID" value="NZ_QMEC01000196.1"/>
</dbReference>
<evidence type="ECO:0000313" key="2">
    <source>
        <dbReference type="Proteomes" id="UP000762253"/>
    </source>
</evidence>
<dbReference type="EMBL" id="QMEC01000196">
    <property type="protein sequence ID" value="NMF66906.1"/>
    <property type="molecule type" value="Genomic_DNA"/>
</dbReference>
<reference evidence="1 2" key="1">
    <citation type="submission" date="2018-06" db="EMBL/GenBank/DDBJ databases">
        <title>Comparative genomics of Brasilonema spp. strains.</title>
        <authorList>
            <person name="Alvarenga D.O."/>
            <person name="Fiore M.F."/>
            <person name="Varani A.M."/>
        </authorList>
    </citation>
    <scope>NUCLEOTIDE SEQUENCE [LARGE SCALE GENOMIC DNA]</scope>
    <source>
        <strain evidence="1 2">UFV-OR1</strain>
    </source>
</reference>
<proteinExistence type="predicted"/>
<name>A0ABX1MGC6_9CYAN</name>
<sequence>MRKKRQQPQVEQHTACTDEKFFAAYEQIKFLREQAEFLCELVESQNLHLQYKQQQPEEVEQELKATNQNLCIARTLNTL</sequence>
<keyword evidence="2" id="KW-1185">Reference proteome</keyword>
<evidence type="ECO:0000313" key="1">
    <source>
        <dbReference type="EMBL" id="NMF66906.1"/>
    </source>
</evidence>